<name>A0A6C0J476_9ZZZZ</name>
<proteinExistence type="predicted"/>
<reference evidence="1" key="1">
    <citation type="journal article" date="2020" name="Nature">
        <title>Giant virus diversity and host interactions through global metagenomics.</title>
        <authorList>
            <person name="Schulz F."/>
            <person name="Roux S."/>
            <person name="Paez-Espino D."/>
            <person name="Jungbluth S."/>
            <person name="Walsh D.A."/>
            <person name="Denef V.J."/>
            <person name="McMahon K.D."/>
            <person name="Konstantinidis K.T."/>
            <person name="Eloe-Fadrosh E.A."/>
            <person name="Kyrpides N.C."/>
            <person name="Woyke T."/>
        </authorList>
    </citation>
    <scope>NUCLEOTIDE SEQUENCE</scope>
    <source>
        <strain evidence="1">GVMAG-M-3300025699-48</strain>
    </source>
</reference>
<evidence type="ECO:0000313" key="1">
    <source>
        <dbReference type="EMBL" id="QHT99505.1"/>
    </source>
</evidence>
<protein>
    <submittedName>
        <fullName evidence="1">Uncharacterized protein</fullName>
    </submittedName>
</protein>
<dbReference type="AlphaFoldDB" id="A0A6C0J476"/>
<sequence length="103" mass="11823">MSTFTDASNNSGYRLPENTTLQHVSKLSIVEDKPIMMDYWTDSLEKTVLIGVKDTQEKLLVKNEEEYTSPISKIYKVGQEYIIMTENSIYIVDVQIPTKRISS</sequence>
<organism evidence="1">
    <name type="scientific">viral metagenome</name>
    <dbReference type="NCBI Taxonomy" id="1070528"/>
    <lineage>
        <taxon>unclassified sequences</taxon>
        <taxon>metagenomes</taxon>
        <taxon>organismal metagenomes</taxon>
    </lineage>
</organism>
<dbReference type="EMBL" id="MN740309">
    <property type="protein sequence ID" value="QHT99505.1"/>
    <property type="molecule type" value="Genomic_DNA"/>
</dbReference>
<accession>A0A6C0J476</accession>